<gene>
    <name evidence="4" type="ORF">DXV75_04260</name>
</gene>
<dbReference type="Gene3D" id="2.40.160.20">
    <property type="match status" value="1"/>
</dbReference>
<dbReference type="InterPro" id="IPR011250">
    <property type="entry name" value="OMP/PagP_B-barrel"/>
</dbReference>
<sequence length="244" mass="27565">MKWLLVCCIVILGLASARADILEVTVVEPYVDMHSGPASEYPVFHIIEQGQSVAVLKTRTGWYKVRTAKGIEGWIVADDLVMAEIAPGQTVALPEYRFEDYQQRTFEFGVYTGRLDNSNSLSVSAAWAMTQNIVAEVSATQALGEYAENQLWLVRVQHFIFPKWRLSPYMTLGFGQIRTTPDTTLIQGGGESRTSDLMEVGLGARYYLLRNFSARLEYKRLTALTARDDLEELNQWQLGFSVFF</sequence>
<dbReference type="InterPro" id="IPR027385">
    <property type="entry name" value="Beta-barrel_OMP"/>
</dbReference>
<evidence type="ECO:0000313" key="4">
    <source>
        <dbReference type="EMBL" id="RDV28178.1"/>
    </source>
</evidence>
<reference evidence="5" key="1">
    <citation type="submission" date="2018-08" db="EMBL/GenBank/DDBJ databases">
        <authorList>
            <person name="Zhang J."/>
            <person name="Du Z.-J."/>
        </authorList>
    </citation>
    <scope>NUCLEOTIDE SEQUENCE [LARGE SCALE GENOMIC DNA]</scope>
    <source>
        <strain evidence="5">KCTC 52655</strain>
    </source>
</reference>
<evidence type="ECO:0000313" key="5">
    <source>
        <dbReference type="Proteomes" id="UP000256561"/>
    </source>
</evidence>
<accession>A0A3D8MCD6</accession>
<dbReference type="SMART" id="SM00287">
    <property type="entry name" value="SH3b"/>
    <property type="match status" value="1"/>
</dbReference>
<dbReference type="EMBL" id="QRHA01000002">
    <property type="protein sequence ID" value="RDV28178.1"/>
    <property type="molecule type" value="Genomic_DNA"/>
</dbReference>
<feature type="chain" id="PRO_5017625251" evidence="2">
    <location>
        <begin position="20"/>
        <end position="244"/>
    </location>
</feature>
<feature type="domain" description="SH3b" evidence="3">
    <location>
        <begin position="19"/>
        <end position="84"/>
    </location>
</feature>
<evidence type="ECO:0000259" key="3">
    <source>
        <dbReference type="PROSITE" id="PS51781"/>
    </source>
</evidence>
<dbReference type="Gene3D" id="2.30.30.40">
    <property type="entry name" value="SH3 Domains"/>
    <property type="match status" value="1"/>
</dbReference>
<dbReference type="RefSeq" id="WP_115592136.1">
    <property type="nucleotide sequence ID" value="NZ_QRHA01000002.1"/>
</dbReference>
<organism evidence="4 5">
    <name type="scientific">Alteromonas aestuariivivens</name>
    <dbReference type="NCBI Taxonomy" id="1938339"/>
    <lineage>
        <taxon>Bacteria</taxon>
        <taxon>Pseudomonadati</taxon>
        <taxon>Pseudomonadota</taxon>
        <taxon>Gammaproteobacteria</taxon>
        <taxon>Alteromonadales</taxon>
        <taxon>Alteromonadaceae</taxon>
        <taxon>Alteromonas/Salinimonas group</taxon>
        <taxon>Alteromonas</taxon>
    </lineage>
</organism>
<dbReference type="AlphaFoldDB" id="A0A3D8MCD6"/>
<dbReference type="SUPFAM" id="SSF56925">
    <property type="entry name" value="OMPA-like"/>
    <property type="match status" value="1"/>
</dbReference>
<feature type="signal peptide" evidence="2">
    <location>
        <begin position="1"/>
        <end position="19"/>
    </location>
</feature>
<protein>
    <submittedName>
        <fullName evidence="4">SH3 domain-containing protein</fullName>
    </submittedName>
</protein>
<proteinExistence type="predicted"/>
<dbReference type="InterPro" id="IPR003646">
    <property type="entry name" value="SH3-like_bac-type"/>
</dbReference>
<evidence type="ECO:0000256" key="1">
    <source>
        <dbReference type="ARBA" id="ARBA00022729"/>
    </source>
</evidence>
<comment type="caution">
    <text evidence="4">The sequence shown here is derived from an EMBL/GenBank/DDBJ whole genome shotgun (WGS) entry which is preliminary data.</text>
</comment>
<name>A0A3D8MCD6_9ALTE</name>
<keyword evidence="1 2" id="KW-0732">Signal</keyword>
<dbReference type="Pfam" id="PF13505">
    <property type="entry name" value="OMP_b-brl"/>
    <property type="match status" value="1"/>
</dbReference>
<dbReference type="Proteomes" id="UP000256561">
    <property type="component" value="Unassembled WGS sequence"/>
</dbReference>
<dbReference type="Pfam" id="PF08239">
    <property type="entry name" value="SH3_3"/>
    <property type="match status" value="1"/>
</dbReference>
<keyword evidence="5" id="KW-1185">Reference proteome</keyword>
<evidence type="ECO:0000256" key="2">
    <source>
        <dbReference type="SAM" id="SignalP"/>
    </source>
</evidence>
<dbReference type="PROSITE" id="PS51781">
    <property type="entry name" value="SH3B"/>
    <property type="match status" value="1"/>
</dbReference>
<dbReference type="OrthoDB" id="9148835at2"/>